<dbReference type="EMBL" id="JAPWGY010000005">
    <property type="protein sequence ID" value="MCZ4281916.1"/>
    <property type="molecule type" value="Genomic_DNA"/>
</dbReference>
<name>A0ABT4LLF2_9PROT</name>
<evidence type="ECO:0000256" key="3">
    <source>
        <dbReference type="ARBA" id="ARBA00022741"/>
    </source>
</evidence>
<evidence type="ECO:0000313" key="8">
    <source>
        <dbReference type="Proteomes" id="UP001069802"/>
    </source>
</evidence>
<evidence type="ECO:0000259" key="6">
    <source>
        <dbReference type="Pfam" id="PF08543"/>
    </source>
</evidence>
<gene>
    <name evidence="7" type="primary">pdxY</name>
    <name evidence="7" type="ORF">O4H49_14085</name>
</gene>
<reference evidence="7" key="1">
    <citation type="submission" date="2022-12" db="EMBL/GenBank/DDBJ databases">
        <title>Bacterial isolates from different developmental stages of Nematostella vectensis.</title>
        <authorList>
            <person name="Fraune S."/>
        </authorList>
    </citation>
    <scope>NUCLEOTIDE SEQUENCE</scope>
    <source>
        <strain evidence="7">G21630-S1</strain>
    </source>
</reference>
<dbReference type="RefSeq" id="WP_269424081.1">
    <property type="nucleotide sequence ID" value="NZ_JAPWGY010000005.1"/>
</dbReference>
<accession>A0ABT4LLF2</accession>
<keyword evidence="8" id="KW-1185">Reference proteome</keyword>
<dbReference type="CDD" id="cd01173">
    <property type="entry name" value="pyridoxal_pyridoxamine_kinase"/>
    <property type="match status" value="1"/>
</dbReference>
<dbReference type="NCBIfam" id="TIGR00687">
    <property type="entry name" value="pyridox_kin"/>
    <property type="match status" value="1"/>
</dbReference>
<evidence type="ECO:0000256" key="1">
    <source>
        <dbReference type="ARBA" id="ARBA00012104"/>
    </source>
</evidence>
<keyword evidence="4 7" id="KW-0418">Kinase</keyword>
<evidence type="ECO:0000313" key="7">
    <source>
        <dbReference type="EMBL" id="MCZ4281916.1"/>
    </source>
</evidence>
<sequence>MPSLISVQSQVCFGHVGNSAATFPLQLLGIDVHAVPTTLLSNHPAHPSVYGREIEAELLEDLLKGLSERGAFARSSGLLSGYLTSVANGDVLVRALKDYKKQNPKGVYILDPVMGDQGSGLFVREGIPDLIADQLLPLADIITPNKFEFEILVGAKAAGYPEMISLARSLMIAQSINCVVITSANASVEEGRNTESGQQGRTAVLVIKKNSAWLLETPLFDQHFSGTGDLFASILVGWVLKGDAVEVAAQRAVTAVYAILKQTTASGSAELNLITNYKCIFKSGDLFTLKIV</sequence>
<dbReference type="InterPro" id="IPR013749">
    <property type="entry name" value="PM/HMP-P_kinase-1"/>
</dbReference>
<protein>
    <recommendedName>
        <fullName evidence="1">pyridoxal kinase</fullName>
        <ecNumber evidence="1">2.7.1.35</ecNumber>
    </recommendedName>
</protein>
<keyword evidence="5" id="KW-0067">ATP-binding</keyword>
<proteinExistence type="predicted"/>
<dbReference type="Gene3D" id="3.40.1190.20">
    <property type="match status" value="1"/>
</dbReference>
<dbReference type="InterPro" id="IPR004625">
    <property type="entry name" value="PyrdxlKinase"/>
</dbReference>
<feature type="domain" description="Pyridoxamine kinase/Phosphomethylpyrimidine kinase" evidence="6">
    <location>
        <begin position="86"/>
        <end position="268"/>
    </location>
</feature>
<comment type="caution">
    <text evidence="7">The sequence shown here is derived from an EMBL/GenBank/DDBJ whole genome shotgun (WGS) entry which is preliminary data.</text>
</comment>
<keyword evidence="3" id="KW-0547">Nucleotide-binding</keyword>
<dbReference type="GO" id="GO:0008478">
    <property type="term" value="F:pyridoxal kinase activity"/>
    <property type="evidence" value="ECO:0007669"/>
    <property type="project" value="UniProtKB-EC"/>
</dbReference>
<dbReference type="Pfam" id="PF08543">
    <property type="entry name" value="Phos_pyr_kin"/>
    <property type="match status" value="1"/>
</dbReference>
<dbReference type="SUPFAM" id="SSF53613">
    <property type="entry name" value="Ribokinase-like"/>
    <property type="match status" value="1"/>
</dbReference>
<evidence type="ECO:0000256" key="5">
    <source>
        <dbReference type="ARBA" id="ARBA00022840"/>
    </source>
</evidence>
<dbReference type="PANTHER" id="PTHR10534">
    <property type="entry name" value="PYRIDOXAL KINASE"/>
    <property type="match status" value="1"/>
</dbReference>
<evidence type="ECO:0000256" key="2">
    <source>
        <dbReference type="ARBA" id="ARBA00022679"/>
    </source>
</evidence>
<dbReference type="EC" id="2.7.1.35" evidence="1"/>
<evidence type="ECO:0000256" key="4">
    <source>
        <dbReference type="ARBA" id="ARBA00022777"/>
    </source>
</evidence>
<dbReference type="InterPro" id="IPR029056">
    <property type="entry name" value="Ribokinase-like"/>
</dbReference>
<dbReference type="Proteomes" id="UP001069802">
    <property type="component" value="Unassembled WGS sequence"/>
</dbReference>
<keyword evidence="2 7" id="KW-0808">Transferase</keyword>
<dbReference type="PANTHER" id="PTHR10534:SF2">
    <property type="entry name" value="PYRIDOXAL KINASE"/>
    <property type="match status" value="1"/>
</dbReference>
<organism evidence="7 8">
    <name type="scientific">Kiloniella laminariae</name>
    <dbReference type="NCBI Taxonomy" id="454162"/>
    <lineage>
        <taxon>Bacteria</taxon>
        <taxon>Pseudomonadati</taxon>
        <taxon>Pseudomonadota</taxon>
        <taxon>Alphaproteobacteria</taxon>
        <taxon>Rhodospirillales</taxon>
        <taxon>Kiloniellaceae</taxon>
        <taxon>Kiloniella</taxon>
    </lineage>
</organism>